<sequence>MSVEDDIELKDLLVQTLTENGCLAKIKAQLRASVFLALEEDIELSSKKPFLNEKVKSCLESSEGQLMFCIVKEFLEYFNLQSTMAVFDVESYLGVSYQYIDRAKISEDLGFNVDGTVPLLQQVLQIAQRKPKVLEVNLNVSENFEVTNNNLSNSENSIKTDSNLNGELSDDSSSSSSNLKENGINNINEESLDNTSLNYENGNETNEDFNKTFITEPSIALKQFENTKNSTLDALTSFEEIPVNSSQHIMLPVNISDKIDEITTPVLKDLKISPERVKSPTKSDKFKSKNSLNSLSDLPPLNMNKNRSGAILPSLYSKEFMEKPNS</sequence>
<feature type="compositionally biased region" description="Low complexity" evidence="3">
    <location>
        <begin position="161"/>
        <end position="179"/>
    </location>
</feature>
<feature type="region of interest" description="Disordered" evidence="3">
    <location>
        <begin position="277"/>
        <end position="308"/>
    </location>
</feature>
<proteinExistence type="predicted"/>
<dbReference type="InterPro" id="IPR018993">
    <property type="entry name" value="FOP_dimerisation-dom_N"/>
</dbReference>
<name>A0ABD2P2L1_9CUCU</name>
<dbReference type="Gene3D" id="1.20.960.40">
    <property type="match status" value="1"/>
</dbReference>
<dbReference type="PANTHER" id="PTHR15431:SF9">
    <property type="entry name" value="CENTROSOMAL PROTEIN 43"/>
    <property type="match status" value="1"/>
</dbReference>
<dbReference type="PANTHER" id="PTHR15431">
    <property type="entry name" value="FGFR1 ONCOGENE PARTNER/LISH DOMAIN-CONTAINING PROTEIN"/>
    <property type="match status" value="1"/>
</dbReference>
<evidence type="ECO:0000313" key="6">
    <source>
        <dbReference type="Proteomes" id="UP001516400"/>
    </source>
</evidence>
<feature type="domain" description="FGFR1 oncogene partner (FOP) N-terminal dimerisation" evidence="4">
    <location>
        <begin position="47"/>
        <end position="125"/>
    </location>
</feature>
<organism evidence="5 6">
    <name type="scientific">Cryptolaemus montrouzieri</name>
    <dbReference type="NCBI Taxonomy" id="559131"/>
    <lineage>
        <taxon>Eukaryota</taxon>
        <taxon>Metazoa</taxon>
        <taxon>Ecdysozoa</taxon>
        <taxon>Arthropoda</taxon>
        <taxon>Hexapoda</taxon>
        <taxon>Insecta</taxon>
        <taxon>Pterygota</taxon>
        <taxon>Neoptera</taxon>
        <taxon>Endopterygota</taxon>
        <taxon>Coleoptera</taxon>
        <taxon>Polyphaga</taxon>
        <taxon>Cucujiformia</taxon>
        <taxon>Coccinelloidea</taxon>
        <taxon>Coccinellidae</taxon>
        <taxon>Scymninae</taxon>
        <taxon>Scymnini</taxon>
        <taxon>Cryptolaemus</taxon>
    </lineage>
</organism>
<evidence type="ECO:0000256" key="3">
    <source>
        <dbReference type="SAM" id="MobiDB-lite"/>
    </source>
</evidence>
<dbReference type="AlphaFoldDB" id="A0ABD2P2L1"/>
<dbReference type="EMBL" id="JABFTP020000165">
    <property type="protein sequence ID" value="KAL3285175.1"/>
    <property type="molecule type" value="Genomic_DNA"/>
</dbReference>
<evidence type="ECO:0000256" key="2">
    <source>
        <dbReference type="ARBA" id="ARBA00023212"/>
    </source>
</evidence>
<evidence type="ECO:0000256" key="1">
    <source>
        <dbReference type="ARBA" id="ARBA00022490"/>
    </source>
</evidence>
<keyword evidence="1" id="KW-0963">Cytoplasm</keyword>
<protein>
    <recommendedName>
        <fullName evidence="4">FGFR1 oncogene partner (FOP) N-terminal dimerisation domain-containing protein</fullName>
    </recommendedName>
</protein>
<accession>A0ABD2P2L1</accession>
<reference evidence="5 6" key="1">
    <citation type="journal article" date="2021" name="BMC Biol.">
        <title>Horizontally acquired antibacterial genes associated with adaptive radiation of ladybird beetles.</title>
        <authorList>
            <person name="Li H.S."/>
            <person name="Tang X.F."/>
            <person name="Huang Y.H."/>
            <person name="Xu Z.Y."/>
            <person name="Chen M.L."/>
            <person name="Du X.Y."/>
            <person name="Qiu B.Y."/>
            <person name="Chen P.T."/>
            <person name="Zhang W."/>
            <person name="Slipinski A."/>
            <person name="Escalona H.E."/>
            <person name="Waterhouse R.M."/>
            <person name="Zwick A."/>
            <person name="Pang H."/>
        </authorList>
    </citation>
    <scope>NUCLEOTIDE SEQUENCE [LARGE SCALE GENOMIC DNA]</scope>
    <source>
        <strain evidence="5">SYSU2018</strain>
    </source>
</reference>
<feature type="compositionally biased region" description="Polar residues" evidence="3">
    <location>
        <begin position="149"/>
        <end position="160"/>
    </location>
</feature>
<comment type="caution">
    <text evidence="5">The sequence shown here is derived from an EMBL/GenBank/DDBJ whole genome shotgun (WGS) entry which is preliminary data.</text>
</comment>
<dbReference type="Pfam" id="PF09398">
    <property type="entry name" value="FOP_dimer"/>
    <property type="match status" value="1"/>
</dbReference>
<feature type="compositionally biased region" description="Polar residues" evidence="3">
    <location>
        <begin position="183"/>
        <end position="201"/>
    </location>
</feature>
<evidence type="ECO:0000259" key="4">
    <source>
        <dbReference type="Pfam" id="PF09398"/>
    </source>
</evidence>
<evidence type="ECO:0000313" key="5">
    <source>
        <dbReference type="EMBL" id="KAL3285175.1"/>
    </source>
</evidence>
<gene>
    <name evidence="5" type="ORF">HHI36_019294</name>
</gene>
<keyword evidence="2" id="KW-0206">Cytoskeleton</keyword>
<feature type="compositionally biased region" description="Basic and acidic residues" evidence="3">
    <location>
        <begin position="277"/>
        <end position="287"/>
    </location>
</feature>
<dbReference type="Proteomes" id="UP001516400">
    <property type="component" value="Unassembled WGS sequence"/>
</dbReference>
<keyword evidence="6" id="KW-1185">Reference proteome</keyword>
<feature type="compositionally biased region" description="Low complexity" evidence="3">
    <location>
        <begin position="289"/>
        <end position="304"/>
    </location>
</feature>
<feature type="region of interest" description="Disordered" evidence="3">
    <location>
        <begin position="149"/>
        <end position="201"/>
    </location>
</feature>